<evidence type="ECO:0000256" key="1">
    <source>
        <dbReference type="SAM" id="Coils"/>
    </source>
</evidence>
<feature type="domain" description="REJ" evidence="3">
    <location>
        <begin position="108"/>
        <end position="155"/>
    </location>
</feature>
<accession>A0A7Z8Y5P6</accession>
<protein>
    <recommendedName>
        <fullName evidence="3">REJ domain-containing protein</fullName>
    </recommendedName>
</protein>
<dbReference type="Proteomes" id="UP000289220">
    <property type="component" value="Unassembled WGS sequence"/>
</dbReference>
<evidence type="ECO:0000313" key="5">
    <source>
        <dbReference type="Proteomes" id="UP000289220"/>
    </source>
</evidence>
<feature type="transmembrane region" description="Helical" evidence="2">
    <location>
        <begin position="43"/>
        <end position="63"/>
    </location>
</feature>
<dbReference type="AlphaFoldDB" id="A0A7Z8Y5P6"/>
<keyword evidence="2" id="KW-1133">Transmembrane helix</keyword>
<dbReference type="InterPro" id="IPR014010">
    <property type="entry name" value="REJ_dom"/>
</dbReference>
<dbReference type="EMBL" id="UXHF01000006">
    <property type="protein sequence ID" value="VDC51417.1"/>
    <property type="molecule type" value="Genomic_DNA"/>
</dbReference>
<dbReference type="GO" id="GO:0016020">
    <property type="term" value="C:membrane"/>
    <property type="evidence" value="ECO:0007669"/>
    <property type="project" value="UniProtKB-SubCell"/>
</dbReference>
<keyword evidence="5" id="KW-1185">Reference proteome</keyword>
<keyword evidence="2" id="KW-0472">Membrane</keyword>
<dbReference type="PROSITE" id="PS51111">
    <property type="entry name" value="REJ"/>
    <property type="match status" value="1"/>
</dbReference>
<gene>
    <name evidence="4" type="ORF">BREV_BREV_00486</name>
</gene>
<sequence length="155" mass="16373">MATNQGEIDELKARLARLESNGATEQIQPGTAVPKASKAGRPVGAIVAFGVVGLVAVVLAIAWNSGKHSDERDDLAMRLARIGGNQTCNIGWLKATDQGLADGRTPSIFAPEVRVVGPPRVLSCPMIRTGGVEAEPLIVFERCRDVDMDCVDLAP</sequence>
<name>A0A7Z8Y5P6_9CAUL</name>
<organism evidence="4 5">
    <name type="scientific">Brevundimonas mediterranea</name>
    <dbReference type="NCBI Taxonomy" id="74329"/>
    <lineage>
        <taxon>Bacteria</taxon>
        <taxon>Pseudomonadati</taxon>
        <taxon>Pseudomonadota</taxon>
        <taxon>Alphaproteobacteria</taxon>
        <taxon>Caulobacterales</taxon>
        <taxon>Caulobacteraceae</taxon>
        <taxon>Brevundimonas</taxon>
    </lineage>
</organism>
<comment type="caution">
    <text evidence="4">The sequence shown here is derived from an EMBL/GenBank/DDBJ whole genome shotgun (WGS) entry which is preliminary data.</text>
</comment>
<evidence type="ECO:0000313" key="4">
    <source>
        <dbReference type="EMBL" id="VDC51417.1"/>
    </source>
</evidence>
<reference evidence="4 5" key="1">
    <citation type="submission" date="2018-11" db="EMBL/GenBank/DDBJ databases">
        <authorList>
            <person name="Peiro R."/>
            <person name="Begona"/>
            <person name="Cbmso G."/>
            <person name="Lopez M."/>
            <person name="Gonzalez S."/>
            <person name="Sacristan E."/>
            <person name="Castillo E."/>
        </authorList>
    </citation>
    <scope>NUCLEOTIDE SEQUENCE [LARGE SCALE GENOMIC DNA]</scope>
    <source>
        <strain evidence="4">Brev_genome</strain>
    </source>
</reference>
<feature type="coiled-coil region" evidence="1">
    <location>
        <begin position="1"/>
        <end position="28"/>
    </location>
</feature>
<dbReference type="RefSeq" id="WP_154725450.1">
    <property type="nucleotide sequence ID" value="NZ_UXHF01000006.1"/>
</dbReference>
<keyword evidence="2" id="KW-0812">Transmembrane</keyword>
<evidence type="ECO:0000259" key="3">
    <source>
        <dbReference type="PROSITE" id="PS51111"/>
    </source>
</evidence>
<proteinExistence type="predicted"/>
<evidence type="ECO:0000256" key="2">
    <source>
        <dbReference type="SAM" id="Phobius"/>
    </source>
</evidence>
<keyword evidence="1" id="KW-0175">Coiled coil</keyword>